<evidence type="ECO:0000313" key="4">
    <source>
        <dbReference type="EMBL" id="MBB5346848.1"/>
    </source>
</evidence>
<dbReference type="Proteomes" id="UP000539642">
    <property type="component" value="Unassembled WGS sequence"/>
</dbReference>
<name>A0A840UVV1_9BACT</name>
<dbReference type="AlphaFoldDB" id="A0A840UVV1"/>
<proteinExistence type="predicted"/>
<dbReference type="InterPro" id="IPR051257">
    <property type="entry name" value="Diverse_CBS-Domain"/>
</dbReference>
<dbReference type="PANTHER" id="PTHR43080:SF2">
    <property type="entry name" value="CBS DOMAIN-CONTAINING PROTEIN"/>
    <property type="match status" value="1"/>
</dbReference>
<evidence type="ECO:0000259" key="3">
    <source>
        <dbReference type="PROSITE" id="PS51371"/>
    </source>
</evidence>
<dbReference type="PANTHER" id="PTHR43080">
    <property type="entry name" value="CBS DOMAIN-CONTAINING PROTEIN CBSX3, MITOCHONDRIAL"/>
    <property type="match status" value="1"/>
</dbReference>
<dbReference type="InterPro" id="IPR046342">
    <property type="entry name" value="CBS_dom_sf"/>
</dbReference>
<dbReference type="RefSeq" id="WP_183348082.1">
    <property type="nucleotide sequence ID" value="NZ_JACHEO010000002.1"/>
</dbReference>
<gene>
    <name evidence="4" type="ORF">HNQ81_000558</name>
</gene>
<accession>A0A840UVV1</accession>
<dbReference type="SMART" id="SM00116">
    <property type="entry name" value="CBS"/>
    <property type="match status" value="2"/>
</dbReference>
<sequence length="229" mass="25919">MFVSERMAKKLITVRPDTLLSEVRDLMVQHNIRHLPVVDGEGLLVGIISDRDMRAALPSSLLGREAYERALERVITHRAEEIMTANPLTISVYYTIQDTLLMMRQKRVGAFPVIDENGYLKGILSTRDLLSSLANVMGIGEPGTLLCILARSERGQLKKIVDIVTEEKIRLGSVLVSRTWDVDKKAIFPYLLTNNVARVKKRLLDAGFELFDPMQWYLDNVSKNPDLLL</sequence>
<protein>
    <submittedName>
        <fullName evidence="4">Acetoin utilization protein AcuB</fullName>
    </submittedName>
</protein>
<keyword evidence="5" id="KW-1185">Reference proteome</keyword>
<feature type="domain" description="CBS" evidence="3">
    <location>
        <begin position="83"/>
        <end position="141"/>
    </location>
</feature>
<dbReference type="Pfam" id="PF00571">
    <property type="entry name" value="CBS"/>
    <property type="match status" value="2"/>
</dbReference>
<dbReference type="PROSITE" id="PS51371">
    <property type="entry name" value="CBS"/>
    <property type="match status" value="2"/>
</dbReference>
<keyword evidence="1 2" id="KW-0129">CBS domain</keyword>
<feature type="domain" description="CBS" evidence="3">
    <location>
        <begin position="7"/>
        <end position="65"/>
    </location>
</feature>
<dbReference type="CDD" id="cd04584">
    <property type="entry name" value="CBS_pair_AcuB_like"/>
    <property type="match status" value="1"/>
</dbReference>
<organism evidence="4 5">
    <name type="scientific">Desulfoprunum benzoelyticum</name>
    <dbReference type="NCBI Taxonomy" id="1506996"/>
    <lineage>
        <taxon>Bacteria</taxon>
        <taxon>Pseudomonadati</taxon>
        <taxon>Thermodesulfobacteriota</taxon>
        <taxon>Desulfobulbia</taxon>
        <taxon>Desulfobulbales</taxon>
        <taxon>Desulfobulbaceae</taxon>
        <taxon>Desulfoprunum</taxon>
    </lineage>
</organism>
<evidence type="ECO:0000313" key="5">
    <source>
        <dbReference type="Proteomes" id="UP000539642"/>
    </source>
</evidence>
<evidence type="ECO:0000256" key="2">
    <source>
        <dbReference type="PROSITE-ProRule" id="PRU00703"/>
    </source>
</evidence>
<dbReference type="InterPro" id="IPR000644">
    <property type="entry name" value="CBS_dom"/>
</dbReference>
<dbReference type="Gene3D" id="3.10.580.10">
    <property type="entry name" value="CBS-domain"/>
    <property type="match status" value="1"/>
</dbReference>
<reference evidence="4 5" key="1">
    <citation type="submission" date="2020-08" db="EMBL/GenBank/DDBJ databases">
        <title>Genomic Encyclopedia of Type Strains, Phase IV (KMG-IV): sequencing the most valuable type-strain genomes for metagenomic binning, comparative biology and taxonomic classification.</title>
        <authorList>
            <person name="Goeker M."/>
        </authorList>
    </citation>
    <scope>NUCLEOTIDE SEQUENCE [LARGE SCALE GENOMIC DNA]</scope>
    <source>
        <strain evidence="4 5">DSM 28570</strain>
    </source>
</reference>
<dbReference type="EMBL" id="JACHEO010000002">
    <property type="protein sequence ID" value="MBB5346848.1"/>
    <property type="molecule type" value="Genomic_DNA"/>
</dbReference>
<comment type="caution">
    <text evidence="4">The sequence shown here is derived from an EMBL/GenBank/DDBJ whole genome shotgun (WGS) entry which is preliminary data.</text>
</comment>
<dbReference type="SUPFAM" id="SSF54631">
    <property type="entry name" value="CBS-domain pair"/>
    <property type="match status" value="1"/>
</dbReference>
<evidence type="ECO:0000256" key="1">
    <source>
        <dbReference type="ARBA" id="ARBA00023122"/>
    </source>
</evidence>